<protein>
    <submittedName>
        <fullName evidence="4">DNA repair ATPase</fullName>
    </submittedName>
</protein>
<dbReference type="HOGENOM" id="CLU_006135_1_1_9"/>
<dbReference type="InterPro" id="IPR038734">
    <property type="entry name" value="YhaN_AAA"/>
</dbReference>
<evidence type="ECO:0000256" key="2">
    <source>
        <dbReference type="SAM" id="Phobius"/>
    </source>
</evidence>
<feature type="domain" description="YhaN AAA" evidence="3">
    <location>
        <begin position="1"/>
        <end position="207"/>
    </location>
</feature>
<evidence type="ECO:0000313" key="5">
    <source>
        <dbReference type="Proteomes" id="UP000033531"/>
    </source>
</evidence>
<dbReference type="EMBL" id="JXLI01000010">
    <property type="protein sequence ID" value="KJY56889.1"/>
    <property type="molecule type" value="Genomic_DNA"/>
</dbReference>
<accession>A0A0F4LF42</accession>
<keyword evidence="1" id="KW-0175">Coiled coil</keyword>
<feature type="coiled-coil region" evidence="1">
    <location>
        <begin position="625"/>
        <end position="682"/>
    </location>
</feature>
<organism evidence="4 5">
    <name type="scientific">Lactobacillus melliventris</name>
    <dbReference type="NCBI Taxonomy" id="1218507"/>
    <lineage>
        <taxon>Bacteria</taxon>
        <taxon>Bacillati</taxon>
        <taxon>Bacillota</taxon>
        <taxon>Bacilli</taxon>
        <taxon>Lactobacillales</taxon>
        <taxon>Lactobacillaceae</taxon>
        <taxon>Lactobacillus</taxon>
    </lineage>
</organism>
<keyword evidence="2" id="KW-1133">Transmembrane helix</keyword>
<comment type="caution">
    <text evidence="4">The sequence shown here is derived from an EMBL/GenBank/DDBJ whole genome shotgun (WGS) entry which is preliminary data.</text>
</comment>
<dbReference type="AlphaFoldDB" id="A0A0F4LF42"/>
<dbReference type="SUPFAM" id="SSF52540">
    <property type="entry name" value="P-loop containing nucleoside triphosphate hydrolases"/>
    <property type="match status" value="1"/>
</dbReference>
<feature type="transmembrane region" description="Helical" evidence="2">
    <location>
        <begin position="393"/>
        <end position="410"/>
    </location>
</feature>
<dbReference type="Gene3D" id="3.40.50.300">
    <property type="entry name" value="P-loop containing nucleotide triphosphate hydrolases"/>
    <property type="match status" value="2"/>
</dbReference>
<dbReference type="PANTHER" id="PTHR41259">
    <property type="entry name" value="DOUBLE-STRAND BREAK REPAIR RAD50 ATPASE, PUTATIVE-RELATED"/>
    <property type="match status" value="1"/>
</dbReference>
<keyword evidence="2" id="KW-0812">Transmembrane</keyword>
<feature type="coiled-coil region" evidence="1">
    <location>
        <begin position="191"/>
        <end position="249"/>
    </location>
</feature>
<evidence type="ECO:0000313" key="4">
    <source>
        <dbReference type="EMBL" id="KJY56889.1"/>
    </source>
</evidence>
<reference evidence="4 5" key="1">
    <citation type="submission" date="2015-01" db="EMBL/GenBank/DDBJ databases">
        <title>Comparative genomics of the lactic acid bacteria isolated from the honey bee gut.</title>
        <authorList>
            <person name="Ellegaard K.M."/>
            <person name="Tamarit D."/>
            <person name="Javelind E."/>
            <person name="Olofsson T."/>
            <person name="Andersson S.G."/>
            <person name="Vasquez A."/>
        </authorList>
    </citation>
    <scope>NUCLEOTIDE SEQUENCE [LARGE SCALE GENOMIC DNA]</scope>
    <source>
        <strain evidence="4 5">Hma8</strain>
    </source>
</reference>
<dbReference type="RefSeq" id="WP_046325140.1">
    <property type="nucleotide sequence ID" value="NZ_JBHTMT010000001.1"/>
</dbReference>
<keyword evidence="2" id="KW-0472">Membrane</keyword>
<evidence type="ECO:0000259" key="3">
    <source>
        <dbReference type="Pfam" id="PF13514"/>
    </source>
</evidence>
<dbReference type="InterPro" id="IPR027417">
    <property type="entry name" value="P-loop_NTPase"/>
</dbReference>
<feature type="coiled-coil region" evidence="1">
    <location>
        <begin position="527"/>
        <end position="560"/>
    </location>
</feature>
<sequence>MKLIKLKIINFGQFSNFTFDLLNTDVNVFYGTNEAGKSTIVAFIKQILFGFHLASHNSPFFENYTPLAQVSPMGGYLLFENEKGQRYELERLYAHGKGSKLGTLTVKCDNQVVPENVFFDQIKNIDGDFYADSFIFNQDMLTKVDQIKQNDLLERIYYLGAADSDKLITVRDNFAKNADSLFKKRGRKLPVNQLLLQIQEQQSKVSDSENEFSVYKELNSDLKKQEELQHREEAKRLDLQRKYDNLEKVEKLVPSYEKLQDLQCQTKAIHFDSEQYQSAQNLAIQAETLRKKQQKITGKLTEYPQVKDEDISETKLLQKKPEILQWQAEYHSCLQKETQIKSEQQQLITLDPNLNKIAALTQEQVIKLQEDFHKLPLKETVINQDKSNKPKQFLLLGGTIFILGLILMFIARALGFLAVGVGVAFAVLGYYQQKQVQKSNEAQSEKSRKVKEQQLLFEKQYGIDPSNLDLNNLINEWRQYQVLSQNLKRNQLRKTEISDLLTPFAMQLGQELKQAIGTNFSDVLTALDQLAEKIDTDRKRREEQNSLKNYLTENNEELQEVNVKLKMILARAQVSSLDEYREIQKQKLRQDNIKNQISALKSSLQSDLIQLQEYVHDKSSGQKKLQDLAAQISLLNENINLLQSKKAETKVKMENLASSTAVFEEKQKLANLRTRLRNLSAEYLANLFTAKWISRALDLASNERFPKMLITAKEYLRLLTNNRYNNIEIGKKITVTRFDGKKLAVEYLSRGTSEQLYFALKLAFVEQIKDQINLPILIDDSFVNFDDQRINEIEKLLQTIAQSNQVLIFTAQKSLVDKLQLQPLTFKKGTEHV</sequence>
<proteinExistence type="predicted"/>
<dbReference type="OrthoDB" id="9764467at2"/>
<dbReference type="PANTHER" id="PTHR41259:SF1">
    <property type="entry name" value="DOUBLE-STRAND BREAK REPAIR RAD50 ATPASE, PUTATIVE-RELATED"/>
    <property type="match status" value="1"/>
</dbReference>
<dbReference type="Proteomes" id="UP000033531">
    <property type="component" value="Unassembled WGS sequence"/>
</dbReference>
<name>A0A0F4LF42_9LACO</name>
<dbReference type="PATRIC" id="fig|1218507.3.peg.1421"/>
<dbReference type="Pfam" id="PF13514">
    <property type="entry name" value="AAA_27"/>
    <property type="match status" value="1"/>
</dbReference>
<evidence type="ECO:0000256" key="1">
    <source>
        <dbReference type="SAM" id="Coils"/>
    </source>
</evidence>
<dbReference type="STRING" id="1218507.JF74_12430"/>
<gene>
    <name evidence="4" type="ORF">JF74_12430</name>
</gene>